<reference evidence="2" key="1">
    <citation type="submission" date="2014-11" db="EMBL/GenBank/DDBJ databases">
        <authorList>
            <person name="Geib S."/>
        </authorList>
    </citation>
    <scope>NUCLEOTIDE SEQUENCE</scope>
</reference>
<name>A0A0A1XPV1_ZEUCU</name>
<accession>A0A0A1XPV1</accession>
<keyword evidence="1" id="KW-0732">Signal</keyword>
<protein>
    <submittedName>
        <fullName evidence="2">Polyribonucleotide nucleotidyltransferase</fullName>
    </submittedName>
</protein>
<feature type="signal peptide" evidence="1">
    <location>
        <begin position="1"/>
        <end position="24"/>
    </location>
</feature>
<gene>
    <name evidence="2" type="primary">pnp_1</name>
    <name evidence="2" type="ORF">g.35376</name>
</gene>
<dbReference type="AlphaFoldDB" id="A0A0A1XPV1"/>
<dbReference type="GO" id="GO:0016740">
    <property type="term" value="F:transferase activity"/>
    <property type="evidence" value="ECO:0007669"/>
    <property type="project" value="UniProtKB-KW"/>
</dbReference>
<dbReference type="EMBL" id="GBXI01001699">
    <property type="protein sequence ID" value="JAD12593.1"/>
    <property type="molecule type" value="Transcribed_RNA"/>
</dbReference>
<evidence type="ECO:0000313" key="2">
    <source>
        <dbReference type="EMBL" id="JAD12593.1"/>
    </source>
</evidence>
<organism evidence="2">
    <name type="scientific">Zeugodacus cucurbitae</name>
    <name type="common">Melon fruit fly</name>
    <name type="synonym">Bactrocera cucurbitae</name>
    <dbReference type="NCBI Taxonomy" id="28588"/>
    <lineage>
        <taxon>Eukaryota</taxon>
        <taxon>Metazoa</taxon>
        <taxon>Ecdysozoa</taxon>
        <taxon>Arthropoda</taxon>
        <taxon>Hexapoda</taxon>
        <taxon>Insecta</taxon>
        <taxon>Pterygota</taxon>
        <taxon>Neoptera</taxon>
        <taxon>Endopterygota</taxon>
        <taxon>Diptera</taxon>
        <taxon>Brachycera</taxon>
        <taxon>Muscomorpha</taxon>
        <taxon>Tephritoidea</taxon>
        <taxon>Tephritidae</taxon>
        <taxon>Zeugodacus</taxon>
        <taxon>Zeugodacus</taxon>
    </lineage>
</organism>
<keyword evidence="2" id="KW-0808">Transferase</keyword>
<reference evidence="2" key="2">
    <citation type="journal article" date="2015" name="Gigascience">
        <title>Reconstructing a comprehensive transcriptome assembly of a white-pupal translocated strain of the pest fruit fly Bactrocera cucurbitae.</title>
        <authorList>
            <person name="Sim S.B."/>
            <person name="Calla B."/>
            <person name="Hall B."/>
            <person name="DeRego T."/>
            <person name="Geib S.M."/>
        </authorList>
    </citation>
    <scope>NUCLEOTIDE SEQUENCE</scope>
</reference>
<sequence length="197" mass="23268">MAGVPIHKYFVVFLLLIGLACTHADNIEKSEIDKETLTARSRLFDSMFEDELNLTKYAFERGNEICHKLHDEQVHKNETSEELDNREMLLTACATRVVNRLDPIASRRGDHPDEIPWRKYGFEDIRKVMDQKYEEFYVKIVRQIDEYVKGLTAEEHSRMTAENLKMWSSEIKNATTLATKDMAFRKYMRFNYFERGV</sequence>
<dbReference type="OrthoDB" id="7967368at2759"/>
<evidence type="ECO:0000256" key="1">
    <source>
        <dbReference type="SAM" id="SignalP"/>
    </source>
</evidence>
<feature type="chain" id="PRO_5001995242" evidence="1">
    <location>
        <begin position="25"/>
        <end position="197"/>
    </location>
</feature>
<proteinExistence type="predicted"/>